<gene>
    <name evidence="2" type="ORF">GNZ12_19790</name>
</gene>
<dbReference type="PROSITE" id="PS51257">
    <property type="entry name" value="PROKAR_LIPOPROTEIN"/>
    <property type="match status" value="1"/>
</dbReference>
<evidence type="ECO:0000256" key="1">
    <source>
        <dbReference type="SAM" id="MobiDB-lite"/>
    </source>
</evidence>
<dbReference type="EMBL" id="WOEY01000079">
    <property type="protein sequence ID" value="NPT43508.1"/>
    <property type="molecule type" value="Genomic_DNA"/>
</dbReference>
<proteinExistence type="predicted"/>
<dbReference type="Proteomes" id="UP000652198">
    <property type="component" value="Unassembled WGS sequence"/>
</dbReference>
<comment type="caution">
    <text evidence="2">The sequence shown here is derived from an EMBL/GenBank/DDBJ whole genome shotgun (WGS) entry which is preliminary data.</text>
</comment>
<accession>A0ABX2BUF2</accession>
<protein>
    <recommendedName>
        <fullName evidence="4">Lipoprotein</fullName>
    </recommendedName>
</protein>
<keyword evidence="3" id="KW-1185">Reference proteome</keyword>
<evidence type="ECO:0000313" key="2">
    <source>
        <dbReference type="EMBL" id="NPT43508.1"/>
    </source>
</evidence>
<sequence length="81" mass="9229">MKTLVATVLLASLGIGLTGCIVPVAPAPVGITIGWHGDQYYDGHRYWAHDDWMRNHPNERDPHGQHDDHHDQHDDHHDEDH</sequence>
<reference evidence="2 3" key="1">
    <citation type="submission" date="2019-11" db="EMBL/GenBank/DDBJ databases">
        <title>Metabolism of dissolved organic matter in forest soils.</title>
        <authorList>
            <person name="Cyle K.T."/>
            <person name="Wilhelm R.C."/>
            <person name="Martinez C.E."/>
        </authorList>
    </citation>
    <scope>NUCLEOTIDE SEQUENCE [LARGE SCALE GENOMIC DNA]</scope>
    <source>
        <strain evidence="2 3">1N</strain>
    </source>
</reference>
<name>A0ABX2BUF2_9BURK</name>
<feature type="region of interest" description="Disordered" evidence="1">
    <location>
        <begin position="52"/>
        <end position="81"/>
    </location>
</feature>
<evidence type="ECO:0000313" key="3">
    <source>
        <dbReference type="Proteomes" id="UP000652198"/>
    </source>
</evidence>
<evidence type="ECO:0008006" key="4">
    <source>
        <dbReference type="Google" id="ProtNLM"/>
    </source>
</evidence>
<dbReference type="RefSeq" id="WP_172312793.1">
    <property type="nucleotide sequence ID" value="NZ_WOEY01000079.1"/>
</dbReference>
<organism evidence="2 3">
    <name type="scientific">Paraburkholderia solitsugae</name>
    <dbReference type="NCBI Taxonomy" id="2675748"/>
    <lineage>
        <taxon>Bacteria</taxon>
        <taxon>Pseudomonadati</taxon>
        <taxon>Pseudomonadota</taxon>
        <taxon>Betaproteobacteria</taxon>
        <taxon>Burkholderiales</taxon>
        <taxon>Burkholderiaceae</taxon>
        <taxon>Paraburkholderia</taxon>
    </lineage>
</organism>